<dbReference type="InterPro" id="IPR026270">
    <property type="entry name" value="SRP72"/>
</dbReference>
<comment type="subcellular location">
    <subcellularLocation>
        <location evidence="2 9">Cytoplasm</location>
    </subcellularLocation>
    <subcellularLocation>
        <location evidence="1">Endoplasmic reticulum</location>
    </subcellularLocation>
</comment>
<keyword evidence="5 9" id="KW-0963">Cytoplasm</keyword>
<dbReference type="RefSeq" id="XP_003959517.1">
    <property type="nucleotide sequence ID" value="XM_003959468.1"/>
</dbReference>
<dbReference type="eggNOG" id="KOG2376">
    <property type="taxonomic scope" value="Eukaryota"/>
</dbReference>
<keyword evidence="13" id="KW-1185">Reference proteome</keyword>
<proteinExistence type="inferred from homology"/>
<dbReference type="InterPro" id="IPR011990">
    <property type="entry name" value="TPR-like_helical_dom_sf"/>
</dbReference>
<accession>H2B182</accession>
<evidence type="ECO:0000259" key="11">
    <source>
        <dbReference type="Pfam" id="PF08492"/>
    </source>
</evidence>
<evidence type="ECO:0000256" key="1">
    <source>
        <dbReference type="ARBA" id="ARBA00004240"/>
    </source>
</evidence>
<dbReference type="OrthoDB" id="5421607at2759"/>
<evidence type="ECO:0000313" key="13">
    <source>
        <dbReference type="Proteomes" id="UP000005220"/>
    </source>
</evidence>
<gene>
    <name evidence="12" type="primary">KAFR0K00270</name>
    <name evidence="12" type="ORF">KAFR_0K00270</name>
</gene>
<feature type="region of interest" description="Disordered" evidence="10">
    <location>
        <begin position="581"/>
        <end position="635"/>
    </location>
</feature>
<evidence type="ECO:0000256" key="10">
    <source>
        <dbReference type="SAM" id="MobiDB-lite"/>
    </source>
</evidence>
<dbReference type="GO" id="GO:0005786">
    <property type="term" value="C:signal recognition particle, endoplasmic reticulum targeting"/>
    <property type="evidence" value="ECO:0007669"/>
    <property type="project" value="UniProtKB-UniRule"/>
</dbReference>
<feature type="compositionally biased region" description="Basic and acidic residues" evidence="10">
    <location>
        <begin position="606"/>
        <end position="616"/>
    </location>
</feature>
<comment type="similarity">
    <text evidence="3 9">Belongs to the SRP72 family.</text>
</comment>
<comment type="function">
    <text evidence="9">Component of the signal recognition particle (SRP) complex, a ribonucleoprotein complex that mediates the cotranslational targeting of secretory and membrane proteins to the endoplasmic reticulum (ER).</text>
</comment>
<dbReference type="GeneID" id="13886571"/>
<dbReference type="FunCoup" id="H2B182">
    <property type="interactions" value="1019"/>
</dbReference>
<dbReference type="AlphaFoldDB" id="H2B182"/>
<reference evidence="12 13" key="1">
    <citation type="journal article" date="2011" name="Proc. Natl. Acad. Sci. U.S.A.">
        <title>Evolutionary erosion of yeast sex chromosomes by mating-type switching accidents.</title>
        <authorList>
            <person name="Gordon J.L."/>
            <person name="Armisen D."/>
            <person name="Proux-Wera E."/>
            <person name="Oheigeartaigh S.S."/>
            <person name="Byrne K.P."/>
            <person name="Wolfe K.H."/>
        </authorList>
    </citation>
    <scope>NUCLEOTIDE SEQUENCE [LARGE SCALE GENOMIC DNA]</scope>
    <source>
        <strain evidence="13">ATCC 22294 / BCRC 22015 / CBS 2517 / CECT 1963 / NBRC 1671 / NRRL Y-8276</strain>
    </source>
</reference>
<keyword evidence="6" id="KW-0256">Endoplasmic reticulum</keyword>
<protein>
    <recommendedName>
        <fullName evidence="4 9">Signal recognition particle subunit SRP72</fullName>
    </recommendedName>
</protein>
<dbReference type="EMBL" id="HE650831">
    <property type="protein sequence ID" value="CCF60382.1"/>
    <property type="molecule type" value="Genomic_DNA"/>
</dbReference>
<dbReference type="GO" id="GO:0005783">
    <property type="term" value="C:endoplasmic reticulum"/>
    <property type="evidence" value="ECO:0007669"/>
    <property type="project" value="UniProtKB-SubCell"/>
</dbReference>
<dbReference type="STRING" id="1071382.H2B182"/>
<dbReference type="PANTHER" id="PTHR14094">
    <property type="entry name" value="SIGNAL RECOGNITION PARTICLE 72"/>
    <property type="match status" value="1"/>
</dbReference>
<feature type="domain" description="Signal recognition particle SRP72 subunit RNA-binding" evidence="11">
    <location>
        <begin position="534"/>
        <end position="590"/>
    </location>
</feature>
<evidence type="ECO:0000256" key="5">
    <source>
        <dbReference type="ARBA" id="ARBA00022490"/>
    </source>
</evidence>
<evidence type="ECO:0000256" key="2">
    <source>
        <dbReference type="ARBA" id="ARBA00004496"/>
    </source>
</evidence>
<dbReference type="GO" id="GO:0008312">
    <property type="term" value="F:7S RNA binding"/>
    <property type="evidence" value="ECO:0007669"/>
    <property type="project" value="InterPro"/>
</dbReference>
<evidence type="ECO:0000256" key="6">
    <source>
        <dbReference type="ARBA" id="ARBA00022824"/>
    </source>
</evidence>
<evidence type="ECO:0000313" key="12">
    <source>
        <dbReference type="EMBL" id="CCF60382.1"/>
    </source>
</evidence>
<dbReference type="PIRSF" id="PIRSF038922">
    <property type="entry name" value="SRP72"/>
    <property type="match status" value="1"/>
</dbReference>
<keyword evidence="7 9" id="KW-0733">Signal recognition particle</keyword>
<dbReference type="SUPFAM" id="SSF48452">
    <property type="entry name" value="TPR-like"/>
    <property type="match status" value="1"/>
</dbReference>
<dbReference type="Gene3D" id="1.25.40.10">
    <property type="entry name" value="Tetratricopeptide repeat domain"/>
    <property type="match status" value="1"/>
</dbReference>
<dbReference type="InParanoid" id="H2B182"/>
<dbReference type="KEGG" id="kaf:KAFR_0K00270"/>
<evidence type="ECO:0000256" key="9">
    <source>
        <dbReference type="PIRNR" id="PIRNR038922"/>
    </source>
</evidence>
<dbReference type="GO" id="GO:0043022">
    <property type="term" value="F:ribosome binding"/>
    <property type="evidence" value="ECO:0007669"/>
    <property type="project" value="TreeGrafter"/>
</dbReference>
<dbReference type="GO" id="GO:0006614">
    <property type="term" value="P:SRP-dependent cotranslational protein targeting to membrane"/>
    <property type="evidence" value="ECO:0007669"/>
    <property type="project" value="UniProtKB-UniRule"/>
</dbReference>
<dbReference type="Proteomes" id="UP000005220">
    <property type="component" value="Chromosome 11"/>
</dbReference>
<dbReference type="PANTHER" id="PTHR14094:SF9">
    <property type="entry name" value="SIGNAL RECOGNITION PARTICLE SUBUNIT SRP72"/>
    <property type="match status" value="1"/>
</dbReference>
<sequence length="635" mass="72673">MARDSLTDLLGQLSVHSSHNEHFQVEKTCIELLNSGCANPNVVLKHCLVAIIKQDKYQQALKVLAKHKVIHEKYASQFRLERLYIYYKLNKVEEFEKLYSSIVTDDIDSLLSKSESQLSSLRGILHVRAQFCVKNGFDEEALKIYNYLASHNNNGQDDNVELLCNVRVPLTSSPELLSENPTELHVIADSHDLLFNQSMILSAQGNFEESIFLLEKALQMATSEDYKDDMNSIQLQLSYVYQLAGEKSKCKELLEPLLERLPAGTPLKLIATNNIKSFIDFSKYKTNFNLLARELNVEKLNSFNLQKFTYEQWSLFQRNCLFIHLFNNVDIQSKSTILSRTLSTYSKIVDNVVIEPYKTQARKLYHNAVNTIKSGTQGSVIGLTLLAVQLLVVEKEWDNAIRLCELFYNKSQDEEKQMTESKKTIIYVLFELYNVSNRNNSKSILLKKIMSSFIPTTSEFEFWKHIGFQYLTVNDPRNAKNIFKIISEGKDDTLIKGVLNEEDFSIEKGVGLVNSIDVDALIEAGSKPLETKSSKPNTFPINRIAKKKHDLTKKKRKAQKLKKFLATHDVNGTIDPERWLPLRDRSTYRPKKKQLAKQTQGVTMSKKAEQALDMSKKKSTKAQASKKATKKKGRK</sequence>
<dbReference type="HOGENOM" id="CLU_013808_4_0_1"/>
<dbReference type="InterPro" id="IPR013699">
    <property type="entry name" value="Signal_recog_part_SRP72_RNA-bd"/>
</dbReference>
<evidence type="ECO:0000256" key="4">
    <source>
        <dbReference type="ARBA" id="ARBA00018350"/>
    </source>
</evidence>
<evidence type="ECO:0000256" key="7">
    <source>
        <dbReference type="ARBA" id="ARBA00023135"/>
    </source>
</evidence>
<name>H2B182_KAZAF</name>
<evidence type="ECO:0000256" key="3">
    <source>
        <dbReference type="ARBA" id="ARBA00007676"/>
    </source>
</evidence>
<organism evidence="12 13">
    <name type="scientific">Kazachstania africana (strain ATCC 22294 / BCRC 22015 / CBS 2517 / CECT 1963 / NBRC 1671 / NRRL Y-8276)</name>
    <name type="common">Yeast</name>
    <name type="synonym">Kluyveromyces africanus</name>
    <dbReference type="NCBI Taxonomy" id="1071382"/>
    <lineage>
        <taxon>Eukaryota</taxon>
        <taxon>Fungi</taxon>
        <taxon>Dikarya</taxon>
        <taxon>Ascomycota</taxon>
        <taxon>Saccharomycotina</taxon>
        <taxon>Saccharomycetes</taxon>
        <taxon>Saccharomycetales</taxon>
        <taxon>Saccharomycetaceae</taxon>
        <taxon>Kazachstania</taxon>
    </lineage>
</organism>
<evidence type="ECO:0000256" key="8">
    <source>
        <dbReference type="ARBA" id="ARBA00023274"/>
    </source>
</evidence>
<keyword evidence="8 9" id="KW-0687">Ribonucleoprotein</keyword>
<dbReference type="Pfam" id="PF08492">
    <property type="entry name" value="SRP72"/>
    <property type="match status" value="1"/>
</dbReference>